<proteinExistence type="predicted"/>
<evidence type="ECO:0000313" key="2">
    <source>
        <dbReference type="EMBL" id="EQD45510.1"/>
    </source>
</evidence>
<name>T1AU10_9ZZZZ</name>
<reference evidence="2" key="2">
    <citation type="journal article" date="2014" name="ISME J.">
        <title>Microbial stratification in low pH oxic and suboxic macroscopic growths along an acid mine drainage.</title>
        <authorList>
            <person name="Mendez-Garcia C."/>
            <person name="Mesa V."/>
            <person name="Sprenger R.R."/>
            <person name="Richter M."/>
            <person name="Diez M.S."/>
            <person name="Solano J."/>
            <person name="Bargiela R."/>
            <person name="Golyshina O.V."/>
            <person name="Manteca A."/>
            <person name="Ramos J.L."/>
            <person name="Gallego J.R."/>
            <person name="Llorente I."/>
            <person name="Martins Dos Santos V.A."/>
            <person name="Jensen O.N."/>
            <person name="Pelaez A.I."/>
            <person name="Sanchez J."/>
            <person name="Ferrer M."/>
        </authorList>
    </citation>
    <scope>NUCLEOTIDE SEQUENCE</scope>
</reference>
<dbReference type="InterPro" id="IPR025272">
    <property type="entry name" value="SocA_Panacea"/>
</dbReference>
<comment type="caution">
    <text evidence="2">The sequence shown here is derived from an EMBL/GenBank/DDBJ whole genome shotgun (WGS) entry which is preliminary data.</text>
</comment>
<dbReference type="EMBL" id="AUZX01004845">
    <property type="protein sequence ID" value="EQD69750.1"/>
    <property type="molecule type" value="Genomic_DNA"/>
</dbReference>
<protein>
    <recommendedName>
        <fullName evidence="1">Antitoxin SocA-like Panacea domain-containing protein</fullName>
    </recommendedName>
</protein>
<accession>T1AU10</accession>
<evidence type="ECO:0000313" key="3">
    <source>
        <dbReference type="EMBL" id="EQD61465.1"/>
    </source>
</evidence>
<gene>
    <name evidence="4" type="ORF">B1A_06680</name>
    <name evidence="3" type="ORF">B1B_07631</name>
    <name evidence="2" type="ORF">B2A_09279</name>
</gene>
<evidence type="ECO:0000313" key="4">
    <source>
        <dbReference type="EMBL" id="EQD69750.1"/>
    </source>
</evidence>
<reference evidence="2" key="1">
    <citation type="submission" date="2013-08" db="EMBL/GenBank/DDBJ databases">
        <authorList>
            <person name="Mendez C."/>
            <person name="Richter M."/>
            <person name="Ferrer M."/>
            <person name="Sanchez J."/>
        </authorList>
    </citation>
    <scope>NUCLEOTIDE SEQUENCE</scope>
</reference>
<dbReference type="Pfam" id="PF13274">
    <property type="entry name" value="SocA_Panacea"/>
    <property type="match status" value="1"/>
</dbReference>
<organism evidence="2">
    <name type="scientific">mine drainage metagenome</name>
    <dbReference type="NCBI Taxonomy" id="410659"/>
    <lineage>
        <taxon>unclassified sequences</taxon>
        <taxon>metagenomes</taxon>
        <taxon>ecological metagenomes</taxon>
    </lineage>
</organism>
<feature type="domain" description="Antitoxin SocA-like Panacea" evidence="1">
    <location>
        <begin position="29"/>
        <end position="165"/>
    </location>
</feature>
<evidence type="ECO:0000259" key="1">
    <source>
        <dbReference type="Pfam" id="PF13274"/>
    </source>
</evidence>
<dbReference type="EMBL" id="AUZY01004865">
    <property type="protein sequence ID" value="EQD61465.1"/>
    <property type="molecule type" value="Genomic_DNA"/>
</dbReference>
<sequence length="218" mass="25006">MANPIQREKMYEALAYFSAHVRHGGQIKLFKLLYYLDLLHFRRTGRTTTGLTYEAWPMGPVPPTLNREFNDERSELRSRFLVERFKRLDDWPPTPTIDSDADELERIASGGSSGYSPGQIKPKTPYKHLYLTRREQGLASVLAEIFRDATAAQMSDVSHNKFGPWRKALHKSKQTKIERPEIDLLEGVVAVGKKDEELPVEELNALVAERARLEEALR</sequence>
<dbReference type="EMBL" id="AUZZ01006700">
    <property type="protein sequence ID" value="EQD45510.1"/>
    <property type="molecule type" value="Genomic_DNA"/>
</dbReference>
<dbReference type="AlphaFoldDB" id="T1AU10"/>